<evidence type="ECO:0000256" key="1">
    <source>
        <dbReference type="SAM" id="MobiDB-lite"/>
    </source>
</evidence>
<evidence type="ECO:0000259" key="2">
    <source>
        <dbReference type="Pfam" id="PF20148"/>
    </source>
</evidence>
<dbReference type="Gene3D" id="2.180.10.10">
    <property type="entry name" value="RHS repeat-associated core"/>
    <property type="match status" value="2"/>
</dbReference>
<dbReference type="PANTHER" id="PTHR32305">
    <property type="match status" value="1"/>
</dbReference>
<proteinExistence type="predicted"/>
<dbReference type="Pfam" id="PF20148">
    <property type="entry name" value="DUF6531"/>
    <property type="match status" value="1"/>
</dbReference>
<dbReference type="PANTHER" id="PTHR32305:SF15">
    <property type="entry name" value="PROTEIN RHSA-RELATED"/>
    <property type="match status" value="1"/>
</dbReference>
<comment type="caution">
    <text evidence="3">The sequence shown here is derived from an EMBL/GenBank/DDBJ whole genome shotgun (WGS) entry which is preliminary data.</text>
</comment>
<dbReference type="InterPro" id="IPR050708">
    <property type="entry name" value="T6SS_VgrG/RHS"/>
</dbReference>
<dbReference type="InterPro" id="IPR045351">
    <property type="entry name" value="DUF6531"/>
</dbReference>
<accession>A0ABR6BJE0</accession>
<keyword evidence="4" id="KW-1185">Reference proteome</keyword>
<protein>
    <submittedName>
        <fullName evidence="3">RHS repeat-associated protein</fullName>
    </submittedName>
</protein>
<feature type="domain" description="DUF6531" evidence="2">
    <location>
        <begin position="146"/>
        <end position="218"/>
    </location>
</feature>
<organism evidence="3 4">
    <name type="scientific">Kutzneria viridogrisea</name>
    <dbReference type="NCBI Taxonomy" id="47990"/>
    <lineage>
        <taxon>Bacteria</taxon>
        <taxon>Bacillati</taxon>
        <taxon>Actinomycetota</taxon>
        <taxon>Actinomycetes</taxon>
        <taxon>Pseudonocardiales</taxon>
        <taxon>Pseudonocardiaceae</taxon>
        <taxon>Kutzneria</taxon>
    </lineage>
</organism>
<dbReference type="InterPro" id="IPR031325">
    <property type="entry name" value="RHS_repeat"/>
</dbReference>
<evidence type="ECO:0000313" key="4">
    <source>
        <dbReference type="Proteomes" id="UP000517916"/>
    </source>
</evidence>
<feature type="compositionally biased region" description="Gly residues" evidence="1">
    <location>
        <begin position="103"/>
        <end position="118"/>
    </location>
</feature>
<evidence type="ECO:0000313" key="3">
    <source>
        <dbReference type="EMBL" id="MBA8926850.1"/>
    </source>
</evidence>
<dbReference type="Proteomes" id="UP000517916">
    <property type="component" value="Unassembled WGS sequence"/>
</dbReference>
<dbReference type="InterPro" id="IPR022385">
    <property type="entry name" value="Rhs_assc_core"/>
</dbReference>
<dbReference type="Pfam" id="PF05593">
    <property type="entry name" value="RHS_repeat"/>
    <property type="match status" value="8"/>
</dbReference>
<dbReference type="EMBL" id="JACJID010000003">
    <property type="protein sequence ID" value="MBA8926850.1"/>
    <property type="molecule type" value="Genomic_DNA"/>
</dbReference>
<reference evidence="3 4" key="1">
    <citation type="submission" date="2020-08" db="EMBL/GenBank/DDBJ databases">
        <title>Genomic Encyclopedia of Archaeal and Bacterial Type Strains, Phase II (KMG-II): from individual species to whole genera.</title>
        <authorList>
            <person name="Goeker M."/>
        </authorList>
    </citation>
    <scope>NUCLEOTIDE SEQUENCE [LARGE SCALE GENOMIC DNA]</scope>
    <source>
        <strain evidence="3 4">DSM 43850</strain>
    </source>
</reference>
<dbReference type="RefSeq" id="WP_182838053.1">
    <property type="nucleotide sequence ID" value="NZ_BAAABQ010000036.1"/>
</dbReference>
<feature type="region of interest" description="Disordered" evidence="1">
    <location>
        <begin position="86"/>
        <end position="147"/>
    </location>
</feature>
<dbReference type="NCBIfam" id="TIGR01643">
    <property type="entry name" value="YD_repeat_2x"/>
    <property type="match status" value="11"/>
</dbReference>
<sequence>MRRSGSKLADFGGKLTSGGQKLESAGQNLLSHASGDSSGFGSVISKAFGRGLQITGKVFGQGGRVVETAGKHLHTTANLHEDADHHGAGLLKGLHPDAKTSGHHGGGSSPRSGRGGTGTRTASARGHLGNNPRQHAIPNGKRCTGGDPVDMATGDVLLTETDLDLPAALPLVLSRTHLSSYRVGRLFGASWASTLDQRLEIDEHGVVFVAEDGMLLSYPTPVGEGAVLPVEGPRWPLLRSEHGYEVHDPETGRTLHFDGDTAVPVLTALTDRAANRIDIDHDSAGIPVRVRHSGGYHLDIRSHDGLITELVLPGETDTVVRRFGYDEQRRLVEIVNGSGLPLQLDYDTEGRLTRWTDRNDRSYRYAYDAAGRCVRGESPDGFLSYTFDYDRENLVTTATDSLGHATRYHLNDALQITAITDPLGGQTRSEFDPYDRPLSQTDQLGQTTRYEYTEAGDLARITRPDGTQVLAEYNDLHLPVLIVDPDGAVLRQEFTEAGLLAASVDPDGAVTRYHYDQRHRLAAIVEPLGATTHYVCDAAGLPIEVTDPTGATTRYQRDHLGRITAITDPAGGVATLGWTTQSQLAWRRFPDGATERWSYDGEGNQVDYTDPLGGITRTEYGPFDQPLAHIDPTGARTAFAYDTELRLTSVTNPAGLIWRYDYDPAGNLIAETDFNGAHHQLRRDAAGRLAARTNSLGQTTTYSYDLLGQVTEHRAEDHHARFTYDPAGRLARATTADTDLVFTRDALGRVTAETCNGRTLATGYDAAGRRTRRVTPTGVVSQWDYDIAGRAVALHTGGHTLAFGYDPVGREVTRQLGQVTLTQTWDTNHRLHTQALTAPGPAGQAQLRQRRAWTYRADGGVTNVIDQLAGIRHYDLDALGRATSAQAPGHREDYTYDPSGTLTAGTWPDPDEHGATGPRTVTGTLIHGAGRVRFEHDPQGRLVTRQVRTLSGQQRVWRYQWNSQDRLVGLTTPDGIVWRYTYDALGRRVSKQRLGAAGEITEEVVFTWDAANLAEQTSTTGHTLAWDYQPGTFTPLTQIERASHESSQQWVDRRFFAIVSDLVGTPCELVDPTGEIAWRPSTTLWGAQLAPGGQQAWCPLRFPGQYHDLESGQNYNYHRYYNPEDATYTSPDPLGLDGGPNPHAYVANPTGWIDPLGLMSCQDEEFPVPHGNIVYRNLHPGEDPTKGLVAKNPNATYHPAGHLSSGSRPGWASQYISTTKDRDVAEKWYTGRMVAIDLNKFHGKVIDVSTPEAQAAADVRGSSPRRVASNSKEVLLVGRVPPEAITWVKRRR</sequence>
<name>A0ABR6BJE0_9PSEU</name>
<gene>
    <name evidence="3" type="ORF">BC739_004056</name>
</gene>
<dbReference type="InterPro" id="IPR006530">
    <property type="entry name" value="YD"/>
</dbReference>
<dbReference type="NCBIfam" id="TIGR03696">
    <property type="entry name" value="Rhs_assc_core"/>
    <property type="match status" value="1"/>
</dbReference>